<dbReference type="Proteomes" id="UP000887566">
    <property type="component" value="Unplaced"/>
</dbReference>
<dbReference type="PANTHER" id="PTHR31627:SF42">
    <property type="entry name" value="G_PROTEIN_RECEP_F1_2 DOMAIN-CONTAINING PROTEIN-RELATED"/>
    <property type="match status" value="1"/>
</dbReference>
<keyword evidence="2" id="KW-1185">Reference proteome</keyword>
<dbReference type="CDD" id="cd00637">
    <property type="entry name" value="7tm_classA_rhodopsin-like"/>
    <property type="match status" value="1"/>
</dbReference>
<reference evidence="3" key="1">
    <citation type="submission" date="2022-11" db="UniProtKB">
        <authorList>
            <consortium name="WormBaseParasite"/>
        </authorList>
    </citation>
    <scope>IDENTIFICATION</scope>
</reference>
<evidence type="ECO:0000313" key="3">
    <source>
        <dbReference type="WBParaSite" id="PSAMB.scaffold2060size25660.g16151.t1"/>
    </source>
</evidence>
<evidence type="ECO:0000256" key="1">
    <source>
        <dbReference type="SAM" id="Phobius"/>
    </source>
</evidence>
<sequence length="283" mass="32754">MLNVWISIKFRQMGFFFDFYAKLDPFLARFGSYMTWLMLYMQIAGITIISVNRFSMIVFPLRSIKFWTKRMEYLFITAAYVIPILLSYPAWEYTNITFYRINGTNDGVALTILTPNGMYWVRISLVIVGLAVSIGQILLYGIMFGKGYAHHRDMVRKRALNPNHRDRPFTAHINLAITGFVMSIALLGTVVLEYLASFNSDFNVFFYFYKVAFDFFNEFNPYLLLATCSRLREKHLAMFGIKMTSKATSTHVDKTKCDSNAQSQFQNTPKRSQVAPAQIIYSV</sequence>
<dbReference type="Pfam" id="PF10323">
    <property type="entry name" value="7TM_GPCR_Srv"/>
    <property type="match status" value="1"/>
</dbReference>
<dbReference type="SUPFAM" id="SSF81321">
    <property type="entry name" value="Family A G protein-coupled receptor-like"/>
    <property type="match status" value="1"/>
</dbReference>
<dbReference type="WBParaSite" id="PSAMB.scaffold2060size25660.g16151.t1">
    <property type="protein sequence ID" value="PSAMB.scaffold2060size25660.g16151.t1"/>
    <property type="gene ID" value="PSAMB.scaffold2060size25660.g16151"/>
</dbReference>
<dbReference type="PANTHER" id="PTHR31627">
    <property type="entry name" value="SERPENTINE RECEPTOR CLASS GAMMA-RELATED"/>
    <property type="match status" value="1"/>
</dbReference>
<dbReference type="AlphaFoldDB" id="A0A914VIV2"/>
<keyword evidence="1" id="KW-0812">Transmembrane</keyword>
<dbReference type="Gene3D" id="1.20.1070.10">
    <property type="entry name" value="Rhodopsin 7-helix transmembrane proteins"/>
    <property type="match status" value="1"/>
</dbReference>
<feature type="transmembrane region" description="Helical" evidence="1">
    <location>
        <begin position="73"/>
        <end position="91"/>
    </location>
</feature>
<feature type="transmembrane region" description="Helical" evidence="1">
    <location>
        <begin position="204"/>
        <end position="225"/>
    </location>
</feature>
<dbReference type="InterPro" id="IPR051119">
    <property type="entry name" value="Nematode_SR-like"/>
</dbReference>
<dbReference type="InterPro" id="IPR019426">
    <property type="entry name" value="7TM_GPCR_serpentine_rcpt_Srv"/>
</dbReference>
<keyword evidence="1" id="KW-1133">Transmembrane helix</keyword>
<protein>
    <submittedName>
        <fullName evidence="3">Serpentine receptor class gamma</fullName>
    </submittedName>
</protein>
<keyword evidence="1" id="KW-0472">Membrane</keyword>
<organism evidence="2 3">
    <name type="scientific">Plectus sambesii</name>
    <dbReference type="NCBI Taxonomy" id="2011161"/>
    <lineage>
        <taxon>Eukaryota</taxon>
        <taxon>Metazoa</taxon>
        <taxon>Ecdysozoa</taxon>
        <taxon>Nematoda</taxon>
        <taxon>Chromadorea</taxon>
        <taxon>Plectida</taxon>
        <taxon>Plectina</taxon>
        <taxon>Plectoidea</taxon>
        <taxon>Plectidae</taxon>
        <taxon>Plectus</taxon>
    </lineage>
</organism>
<name>A0A914VIV2_9BILA</name>
<proteinExistence type="predicted"/>
<feature type="transmembrane region" description="Helical" evidence="1">
    <location>
        <begin position="119"/>
        <end position="148"/>
    </location>
</feature>
<feature type="transmembrane region" description="Helical" evidence="1">
    <location>
        <begin position="169"/>
        <end position="192"/>
    </location>
</feature>
<evidence type="ECO:0000313" key="2">
    <source>
        <dbReference type="Proteomes" id="UP000887566"/>
    </source>
</evidence>
<accession>A0A914VIV2</accession>
<feature type="transmembrane region" description="Helical" evidence="1">
    <location>
        <begin position="33"/>
        <end position="52"/>
    </location>
</feature>